<sequence length="218" mass="24351">MSISITEAVPASILQAAKGNIVGGRTLSMPHSTQSGAVSKPESFVSSTQTNVHHNLHEDPSWPLGSEVVTAANTTISAQPPSILSSSDTWRWQSTKEVKPSKISLRSIYRLARSLKAEKGKWNMLAEVTDRIRLALHQMKLLEEVQAEREVAKGEHDKARKNQAAEWKRMTPEQRKEWCNRQIAQDGEEDCTKDEARQEHGQFQPGCSESREPEPETA</sequence>
<evidence type="ECO:0000313" key="2">
    <source>
        <dbReference type="Proteomes" id="UP001241377"/>
    </source>
</evidence>
<organism evidence="1 2">
    <name type="scientific">Naganishia cerealis</name>
    <dbReference type="NCBI Taxonomy" id="610337"/>
    <lineage>
        <taxon>Eukaryota</taxon>
        <taxon>Fungi</taxon>
        <taxon>Dikarya</taxon>
        <taxon>Basidiomycota</taxon>
        <taxon>Agaricomycotina</taxon>
        <taxon>Tremellomycetes</taxon>
        <taxon>Filobasidiales</taxon>
        <taxon>Filobasidiaceae</taxon>
        <taxon>Naganishia</taxon>
    </lineage>
</organism>
<gene>
    <name evidence="1" type="ORF">QFC19_001001</name>
</gene>
<proteinExistence type="predicted"/>
<keyword evidence="2" id="KW-1185">Reference proteome</keyword>
<protein>
    <submittedName>
        <fullName evidence="1">Uncharacterized protein</fullName>
    </submittedName>
</protein>
<dbReference type="EMBL" id="JASBWR010000007">
    <property type="protein sequence ID" value="KAJ9111644.1"/>
    <property type="molecule type" value="Genomic_DNA"/>
</dbReference>
<evidence type="ECO:0000313" key="1">
    <source>
        <dbReference type="EMBL" id="KAJ9111644.1"/>
    </source>
</evidence>
<accession>A0ACC2WKE5</accession>
<dbReference type="Proteomes" id="UP001241377">
    <property type="component" value="Unassembled WGS sequence"/>
</dbReference>
<reference evidence="1" key="1">
    <citation type="submission" date="2023-04" db="EMBL/GenBank/DDBJ databases">
        <title>Draft Genome sequencing of Naganishia species isolated from polar environments using Oxford Nanopore Technology.</title>
        <authorList>
            <person name="Leo P."/>
            <person name="Venkateswaran K."/>
        </authorList>
    </citation>
    <scope>NUCLEOTIDE SEQUENCE</scope>
    <source>
        <strain evidence="1">MNA-CCFEE 5261</strain>
    </source>
</reference>
<name>A0ACC2WKE5_9TREE</name>
<comment type="caution">
    <text evidence="1">The sequence shown here is derived from an EMBL/GenBank/DDBJ whole genome shotgun (WGS) entry which is preliminary data.</text>
</comment>